<evidence type="ECO:0000313" key="1">
    <source>
        <dbReference type="EMBL" id="KKM90672.1"/>
    </source>
</evidence>
<protein>
    <submittedName>
        <fullName evidence="1">Uncharacterized protein</fullName>
    </submittedName>
</protein>
<sequence>MPREIMKAGESRVWFFADGVGPTTGKEFLGCAKIGDPTYNFGDMERIECPDPERYNEFIEVGSFQGTKERPTASIMNRLSRADLSPLLDAGRKRCRVDVHANIGKCKNPQDFNGGFETKFIFRDVRFTSWAAEGLGALGTDEQASTNETGEISADDILQIKTLAFGPQCESEISREIIGIVVCDEVECGDCDDPSNGCEKVFAVQLGTGATPGTLPSVVYSSDSGVTCASTDIDTLFSTEAPNDVACVGPNLVVLSRLGGCT</sequence>
<dbReference type="AlphaFoldDB" id="A0A0F9PBB8"/>
<organism evidence="1">
    <name type="scientific">marine sediment metagenome</name>
    <dbReference type="NCBI Taxonomy" id="412755"/>
    <lineage>
        <taxon>unclassified sequences</taxon>
        <taxon>metagenomes</taxon>
        <taxon>ecological metagenomes</taxon>
    </lineage>
</organism>
<proteinExistence type="predicted"/>
<reference evidence="1" key="1">
    <citation type="journal article" date="2015" name="Nature">
        <title>Complex archaea that bridge the gap between prokaryotes and eukaryotes.</title>
        <authorList>
            <person name="Spang A."/>
            <person name="Saw J.H."/>
            <person name="Jorgensen S.L."/>
            <person name="Zaremba-Niedzwiedzka K."/>
            <person name="Martijn J."/>
            <person name="Lind A.E."/>
            <person name="van Eijk R."/>
            <person name="Schleper C."/>
            <person name="Guy L."/>
            <person name="Ettema T.J."/>
        </authorList>
    </citation>
    <scope>NUCLEOTIDE SEQUENCE</scope>
</reference>
<name>A0A0F9PBB8_9ZZZZ</name>
<comment type="caution">
    <text evidence="1">The sequence shown here is derived from an EMBL/GenBank/DDBJ whole genome shotgun (WGS) entry which is preliminary data.</text>
</comment>
<accession>A0A0F9PBB8</accession>
<gene>
    <name evidence="1" type="ORF">LCGC14_1236260</name>
</gene>
<dbReference type="EMBL" id="LAZR01006643">
    <property type="protein sequence ID" value="KKM90672.1"/>
    <property type="molecule type" value="Genomic_DNA"/>
</dbReference>